<dbReference type="EMBL" id="CP047591">
    <property type="protein sequence ID" value="QHI71261.1"/>
    <property type="molecule type" value="Genomic_DNA"/>
</dbReference>
<gene>
    <name evidence="1" type="ORF">Ami3637_01590</name>
</gene>
<dbReference type="RefSeq" id="WP_162361036.1">
    <property type="nucleotide sequence ID" value="NZ_CP047591.1"/>
</dbReference>
<dbReference type="AlphaFoldDB" id="A0A6P1MBN1"/>
<reference evidence="1 2" key="1">
    <citation type="submission" date="2020-01" db="EMBL/GenBank/DDBJ databases">
        <title>Genomic analysis of Aminipila sp. CBA3637.</title>
        <authorList>
            <person name="Kim Y.B."/>
            <person name="Roh S.W."/>
        </authorList>
    </citation>
    <scope>NUCLEOTIDE SEQUENCE [LARGE SCALE GENOMIC DNA]</scope>
    <source>
        <strain evidence="1 2">CBA3637</strain>
    </source>
</reference>
<accession>A0A6P1MBN1</accession>
<name>A0A6P1MBN1_9FIRM</name>
<dbReference type="Proteomes" id="UP000463883">
    <property type="component" value="Chromosome"/>
</dbReference>
<organism evidence="1 2">
    <name type="scientific">Aminipila terrae</name>
    <dbReference type="NCBI Taxonomy" id="2697030"/>
    <lineage>
        <taxon>Bacteria</taxon>
        <taxon>Bacillati</taxon>
        <taxon>Bacillota</taxon>
        <taxon>Clostridia</taxon>
        <taxon>Peptostreptococcales</taxon>
        <taxon>Anaerovoracaceae</taxon>
        <taxon>Aminipila</taxon>
    </lineage>
</organism>
<sequence>MNRIFVREQYDEEYCSVKSRFKIGVMGMGQAVGTSFVATAIAKELSKEKEKHIAYLEVNRNIDKTFLYDSLGMDKRFAGRNFFDFYTETAQGKSITGMVNLDEHINWALCIPENVMTTGKRVLENIELCRMINNIEGNYIICDITSCDKLEQILKEMDVIVFVIDPIPSKLIRAYESLCLIKKCQLSGQKIVWAVNKYNAGINKREFSDFVKLKQFIKIPLIPQEEIYLAEYNCKLPYSVKSVKALLNEPIRQILHIIDN</sequence>
<dbReference type="KEGG" id="amic:Ami3637_01590"/>
<evidence type="ECO:0000313" key="1">
    <source>
        <dbReference type="EMBL" id="QHI71261.1"/>
    </source>
</evidence>
<protein>
    <submittedName>
        <fullName evidence="1">Uncharacterized protein</fullName>
    </submittedName>
</protein>
<proteinExistence type="predicted"/>
<keyword evidence="2" id="KW-1185">Reference proteome</keyword>
<evidence type="ECO:0000313" key="2">
    <source>
        <dbReference type="Proteomes" id="UP000463883"/>
    </source>
</evidence>